<dbReference type="PANTHER" id="PTHR13622">
    <property type="entry name" value="THIAMIN PYROPHOSPHOKINASE"/>
    <property type="match status" value="1"/>
</dbReference>
<feature type="domain" description="Nudix hydrolase" evidence="1">
    <location>
        <begin position="207"/>
        <end position="348"/>
    </location>
</feature>
<dbReference type="InterPro" id="IPR015797">
    <property type="entry name" value="NUDIX_hydrolase-like_dom_sf"/>
</dbReference>
<organism evidence="2 3">
    <name type="scientific">Sphagnum jensenii</name>
    <dbReference type="NCBI Taxonomy" id="128206"/>
    <lineage>
        <taxon>Eukaryota</taxon>
        <taxon>Viridiplantae</taxon>
        <taxon>Streptophyta</taxon>
        <taxon>Embryophyta</taxon>
        <taxon>Bryophyta</taxon>
        <taxon>Sphagnophytina</taxon>
        <taxon>Sphagnopsida</taxon>
        <taxon>Sphagnales</taxon>
        <taxon>Sphagnaceae</taxon>
        <taxon>Sphagnum</taxon>
    </lineage>
</organism>
<keyword evidence="3" id="KW-1185">Reference proteome</keyword>
<dbReference type="Pfam" id="PF15916">
    <property type="entry name" value="DUF4743"/>
    <property type="match status" value="1"/>
</dbReference>
<sequence length="376" mass="42123">MALQRSFVASSVAQQQQQQGLLLAAPTHPLQSLAWKHRCPPAKRLLTASKALAPTFLMSAMLSGEQQTKRMEHSEAGALDGYLERVQACNKGQEKRREFLPFEVEGSMVGYVHHRLVERFIKFPYVFTLEKGDTQRDGVGEEKLILHRTLTLAALRTKAVEGVLRVLRKDGIMPGERSEVFSVVTSFGSRPLFDLDRAAVPYFGTKAYGVHMNGYVQIDGEKHLWVAKRSSDRQNFPGAFDHIVAGGQPAGLSCKENLIKESDEEASIPGWLAEKAVPVGAISYEQIEGERMKRDVLFCYDLELPPDFQPHNKDGEVESFELVPVHEVAEVVRTSNAYKPNCSLVIINFLFRHGYIHPDQPKYLQLLKSLCSGDCQ</sequence>
<dbReference type="Gene3D" id="3.90.79.10">
    <property type="entry name" value="Nucleoside Triphosphate Pyrophosphohydrolase"/>
    <property type="match status" value="1"/>
</dbReference>
<evidence type="ECO:0000259" key="1">
    <source>
        <dbReference type="PROSITE" id="PS51462"/>
    </source>
</evidence>
<evidence type="ECO:0000313" key="2">
    <source>
        <dbReference type="EMBL" id="CAK9883092.1"/>
    </source>
</evidence>
<dbReference type="EMBL" id="OZ023710">
    <property type="protein sequence ID" value="CAK9883092.1"/>
    <property type="molecule type" value="Genomic_DNA"/>
</dbReference>
<dbReference type="PANTHER" id="PTHR13622:SF8">
    <property type="entry name" value="THIAMIN PYROPHOSPHOKINASE 1"/>
    <property type="match status" value="1"/>
</dbReference>
<proteinExistence type="predicted"/>
<dbReference type="CDD" id="cd03676">
    <property type="entry name" value="NUDIX_Tnr3_like"/>
    <property type="match status" value="1"/>
</dbReference>
<gene>
    <name evidence="2" type="ORF">CSSPJE1EN2_LOCUS24343</name>
</gene>
<dbReference type="InterPro" id="IPR000086">
    <property type="entry name" value="NUDIX_hydrolase_dom"/>
</dbReference>
<name>A0ABP1C2Q5_9BRYO</name>
<protein>
    <recommendedName>
        <fullName evidence="1">Nudix hydrolase domain-containing protein</fullName>
    </recommendedName>
</protein>
<dbReference type="PROSITE" id="PS51462">
    <property type="entry name" value="NUDIX"/>
    <property type="match status" value="1"/>
</dbReference>
<dbReference type="InterPro" id="IPR031804">
    <property type="entry name" value="DUF4743"/>
</dbReference>
<evidence type="ECO:0000313" key="3">
    <source>
        <dbReference type="Proteomes" id="UP001497522"/>
    </source>
</evidence>
<dbReference type="Proteomes" id="UP001497522">
    <property type="component" value="Chromosome 9"/>
</dbReference>
<reference evidence="2" key="1">
    <citation type="submission" date="2024-03" db="EMBL/GenBank/DDBJ databases">
        <authorList>
            <consortium name="ELIXIR-Norway"/>
            <consortium name="Elixir Norway"/>
        </authorList>
    </citation>
    <scope>NUCLEOTIDE SEQUENCE</scope>
</reference>
<dbReference type="SUPFAM" id="SSF55811">
    <property type="entry name" value="Nudix"/>
    <property type="match status" value="1"/>
</dbReference>
<dbReference type="Pfam" id="PF00293">
    <property type="entry name" value="NUDIX"/>
    <property type="match status" value="1"/>
</dbReference>
<accession>A0ABP1C2Q5</accession>